<dbReference type="Gene3D" id="3.30.559.10">
    <property type="entry name" value="Chloramphenicol acetyltransferase-like domain"/>
    <property type="match status" value="2"/>
</dbReference>
<evidence type="ECO:0000256" key="2">
    <source>
        <dbReference type="ARBA" id="ARBA00023315"/>
    </source>
</evidence>
<evidence type="ECO:0000256" key="1">
    <source>
        <dbReference type="ARBA" id="ARBA00022679"/>
    </source>
</evidence>
<dbReference type="InterPro" id="IPR050317">
    <property type="entry name" value="Plant_Fungal_Acyltransferase"/>
</dbReference>
<proteinExistence type="predicted"/>
<dbReference type="Proteomes" id="UP000234275">
    <property type="component" value="Unassembled WGS sequence"/>
</dbReference>
<dbReference type="GO" id="GO:0016747">
    <property type="term" value="F:acyltransferase activity, transferring groups other than amino-acyl groups"/>
    <property type="evidence" value="ECO:0007669"/>
    <property type="project" value="TreeGrafter"/>
</dbReference>
<feature type="compositionally biased region" description="Basic and acidic residues" evidence="3">
    <location>
        <begin position="214"/>
        <end position="227"/>
    </location>
</feature>
<evidence type="ECO:0000313" key="5">
    <source>
        <dbReference type="EMBL" id="PLB53463.1"/>
    </source>
</evidence>
<feature type="domain" description="Trichothecene 3-O-acetyltransferase-like N-terminal" evidence="4">
    <location>
        <begin position="30"/>
        <end position="176"/>
    </location>
</feature>
<protein>
    <recommendedName>
        <fullName evidence="4">Trichothecene 3-O-acetyltransferase-like N-terminal domain-containing protein</fullName>
    </recommendedName>
</protein>
<dbReference type="OrthoDB" id="1862401at2759"/>
<dbReference type="PANTHER" id="PTHR31642:SF310">
    <property type="entry name" value="FATTY ALCOHOL:CAFFEOYL-COA ACYLTRANSFERASE"/>
    <property type="match status" value="1"/>
</dbReference>
<dbReference type="PANTHER" id="PTHR31642">
    <property type="entry name" value="TRICHOTHECENE 3-O-ACETYLTRANSFERASE"/>
    <property type="match status" value="1"/>
</dbReference>
<reference evidence="5 6" key="1">
    <citation type="submission" date="2016-12" db="EMBL/GenBank/DDBJ databases">
        <title>The genomes of Aspergillus section Nigri reveals drivers in fungal speciation.</title>
        <authorList>
            <consortium name="DOE Joint Genome Institute"/>
            <person name="Vesth T.C."/>
            <person name="Nybo J."/>
            <person name="Theobald S."/>
            <person name="Brandl J."/>
            <person name="Frisvad J.C."/>
            <person name="Nielsen K.F."/>
            <person name="Lyhne E.K."/>
            <person name="Kogle M.E."/>
            <person name="Kuo A."/>
            <person name="Riley R."/>
            <person name="Clum A."/>
            <person name="Nolan M."/>
            <person name="Lipzen A."/>
            <person name="Salamov A."/>
            <person name="Henrissat B."/>
            <person name="Wiebenga A."/>
            <person name="De Vries R.P."/>
            <person name="Grigoriev I.V."/>
            <person name="Mortensen U.H."/>
            <person name="Andersen M.R."/>
            <person name="Baker S.E."/>
        </authorList>
    </citation>
    <scope>NUCLEOTIDE SEQUENCE [LARGE SCALE GENOMIC DNA]</scope>
    <source>
        <strain evidence="5 6">IBT 23096</strain>
    </source>
</reference>
<comment type="caution">
    <text evidence="5">The sequence shown here is derived from an EMBL/GenBank/DDBJ whole genome shotgun (WGS) entry which is preliminary data.</text>
</comment>
<dbReference type="VEuPathDB" id="FungiDB:P170DRAFT_435094"/>
<feature type="compositionally biased region" description="Basic and acidic residues" evidence="3">
    <location>
        <begin position="198"/>
        <end position="207"/>
    </location>
</feature>
<feature type="region of interest" description="Disordered" evidence="3">
    <location>
        <begin position="191"/>
        <end position="227"/>
    </location>
</feature>
<name>A0A2I2GKP7_9EURO</name>
<dbReference type="STRING" id="1392250.A0A2I2GKP7"/>
<evidence type="ECO:0000256" key="3">
    <source>
        <dbReference type="SAM" id="MobiDB-lite"/>
    </source>
</evidence>
<keyword evidence="6" id="KW-1185">Reference proteome</keyword>
<organism evidence="5 6">
    <name type="scientific">Aspergillus steynii IBT 23096</name>
    <dbReference type="NCBI Taxonomy" id="1392250"/>
    <lineage>
        <taxon>Eukaryota</taxon>
        <taxon>Fungi</taxon>
        <taxon>Dikarya</taxon>
        <taxon>Ascomycota</taxon>
        <taxon>Pezizomycotina</taxon>
        <taxon>Eurotiomycetes</taxon>
        <taxon>Eurotiomycetidae</taxon>
        <taxon>Eurotiales</taxon>
        <taxon>Aspergillaceae</taxon>
        <taxon>Aspergillus</taxon>
        <taxon>Aspergillus subgen. Circumdati</taxon>
    </lineage>
</organism>
<gene>
    <name evidence="5" type="ORF">P170DRAFT_435094</name>
</gene>
<dbReference type="InterPro" id="IPR054710">
    <property type="entry name" value="Tri101-like_N"/>
</dbReference>
<dbReference type="GeneID" id="36556556"/>
<keyword evidence="2" id="KW-0012">Acyltransferase</keyword>
<dbReference type="RefSeq" id="XP_024708765.1">
    <property type="nucleotide sequence ID" value="XM_024848857.1"/>
</dbReference>
<dbReference type="Pfam" id="PF22664">
    <property type="entry name" value="TRI-like_N"/>
    <property type="match status" value="1"/>
</dbReference>
<dbReference type="EMBL" id="MSFO01000002">
    <property type="protein sequence ID" value="PLB53463.1"/>
    <property type="molecule type" value="Genomic_DNA"/>
</dbReference>
<evidence type="ECO:0000259" key="4">
    <source>
        <dbReference type="Pfam" id="PF22664"/>
    </source>
</evidence>
<dbReference type="InterPro" id="IPR023213">
    <property type="entry name" value="CAT-like_dom_sf"/>
</dbReference>
<keyword evidence="1" id="KW-0808">Transferase</keyword>
<sequence length="502" mass="55236">MSSPEEIHIPVSLLDYIPPRNYVRLLFPLALKPAVEYGVVFRDLQLALHKTFVQEPWASGKVFRRTNPDVPGQLEIRFLSVYHEEGADQGPRQLRYHELETDWSYTELQESGFPTDAFPDEEQFLFDAPRVGDVDGGGADIFLAQANFLPGGLFLAVTTSHAATDAAGMLDLVKLWAENFRELHGRDAGGVVAPSPFDARDRDRGLPERPWSQGEKEGVQRRNDGDDPWLRALVSLDSDFPGEFAPGHSATASREDGRGRMLNRVLFLSGQDLAALQTECAAEPLPPGEGALSASDAVNAFLWRGLLRARAAAAEARGAALADELSVFESPVDVRGLWAPDFPAHYLGNCFLLNTARLPLADLIASSTGLGRIARALRSGAGSLDQTAAHAAYGLLRSVGDVSRVRGRFVERMDSADLLVSNVMFFSMEDLNFGDRYFGNGGVAHRLRVLHAQYADSVRLAHILPRNPNHGGVELSVNLFEDEMPYLEEDEEFNRYVVPIEV</sequence>
<accession>A0A2I2GKP7</accession>
<evidence type="ECO:0000313" key="6">
    <source>
        <dbReference type="Proteomes" id="UP000234275"/>
    </source>
</evidence>
<dbReference type="AlphaFoldDB" id="A0A2I2GKP7"/>
<dbReference type="Pfam" id="PF02458">
    <property type="entry name" value="Transferase"/>
    <property type="match status" value="1"/>
</dbReference>